<keyword evidence="3" id="KW-1185">Reference proteome</keyword>
<organism evidence="2 3">
    <name type="scientific">Mycolicibacterium hodleri</name>
    <dbReference type="NCBI Taxonomy" id="49897"/>
    <lineage>
        <taxon>Bacteria</taxon>
        <taxon>Bacillati</taxon>
        <taxon>Actinomycetota</taxon>
        <taxon>Actinomycetes</taxon>
        <taxon>Mycobacteriales</taxon>
        <taxon>Mycobacteriaceae</taxon>
        <taxon>Mycolicibacterium</taxon>
    </lineage>
</organism>
<evidence type="ECO:0000313" key="2">
    <source>
        <dbReference type="EMBL" id="TQR88496.1"/>
    </source>
</evidence>
<feature type="region of interest" description="Disordered" evidence="1">
    <location>
        <begin position="57"/>
        <end position="88"/>
    </location>
</feature>
<dbReference type="RefSeq" id="WP_142549760.1">
    <property type="nucleotide sequence ID" value="NZ_VIFX01000001.1"/>
</dbReference>
<dbReference type="AlphaFoldDB" id="A0A544W8F4"/>
<gene>
    <name evidence="2" type="ORF">D8S82_00355</name>
</gene>
<comment type="caution">
    <text evidence="2">The sequence shown here is derived from an EMBL/GenBank/DDBJ whole genome shotgun (WGS) entry which is preliminary data.</text>
</comment>
<dbReference type="EMBL" id="VIFX01000001">
    <property type="protein sequence ID" value="TQR88496.1"/>
    <property type="molecule type" value="Genomic_DNA"/>
</dbReference>
<feature type="compositionally biased region" description="Low complexity" evidence="1">
    <location>
        <begin position="129"/>
        <end position="147"/>
    </location>
</feature>
<sequence length="147" mass="15741">MDEPRGDWQAAQEASARAESQLALVLQRLEDNAEQRSADEAALQAAVDQQAELKRAIKTSAEQRETLRKARSKAQREAEDARKRAEAAEAKYDQALLVEVLAAQKIKDLSVSDGQPESVDTDGVESPIAPSTAQTTAAAVTARNAGA</sequence>
<proteinExistence type="predicted"/>
<protein>
    <submittedName>
        <fullName evidence="2">Uncharacterized protein</fullName>
    </submittedName>
</protein>
<accession>A0A544W8F4</accession>
<name>A0A544W8F4_9MYCO</name>
<feature type="region of interest" description="Disordered" evidence="1">
    <location>
        <begin position="109"/>
        <end position="147"/>
    </location>
</feature>
<evidence type="ECO:0000256" key="1">
    <source>
        <dbReference type="SAM" id="MobiDB-lite"/>
    </source>
</evidence>
<reference evidence="2 3" key="1">
    <citation type="submission" date="2018-10" db="EMBL/GenBank/DDBJ databases">
        <title>Draft genome of Mycobacterium hodleri strain B.</title>
        <authorList>
            <person name="Amande T.J."/>
            <person name="Mcgenity T.J."/>
        </authorList>
    </citation>
    <scope>NUCLEOTIDE SEQUENCE [LARGE SCALE GENOMIC DNA]</scope>
    <source>
        <strain evidence="2 3">B</strain>
    </source>
</reference>
<evidence type="ECO:0000313" key="3">
    <source>
        <dbReference type="Proteomes" id="UP000315759"/>
    </source>
</evidence>
<dbReference type="Proteomes" id="UP000315759">
    <property type="component" value="Unassembled WGS sequence"/>
</dbReference>